<accession>A0A371FLR6</accession>
<evidence type="ECO:0000313" key="2">
    <source>
        <dbReference type="Proteomes" id="UP000257109"/>
    </source>
</evidence>
<sequence>MGPKILKQNAIKVKLQAYSWCIIKSPMIDLFPLESNLPSSTLNHKSSYELLHHHPVTFLDLKVFGCLVYSSTLTHHITKLDSWSRKAIFL</sequence>
<comment type="caution">
    <text evidence="1">The sequence shown here is derived from an EMBL/GenBank/DDBJ whole genome shotgun (WGS) entry which is preliminary data.</text>
</comment>
<dbReference type="Proteomes" id="UP000257109">
    <property type="component" value="Unassembled WGS sequence"/>
</dbReference>
<organism evidence="1 2">
    <name type="scientific">Mucuna pruriens</name>
    <name type="common">Velvet bean</name>
    <name type="synonym">Dolichos pruriens</name>
    <dbReference type="NCBI Taxonomy" id="157652"/>
    <lineage>
        <taxon>Eukaryota</taxon>
        <taxon>Viridiplantae</taxon>
        <taxon>Streptophyta</taxon>
        <taxon>Embryophyta</taxon>
        <taxon>Tracheophyta</taxon>
        <taxon>Spermatophyta</taxon>
        <taxon>Magnoliopsida</taxon>
        <taxon>eudicotyledons</taxon>
        <taxon>Gunneridae</taxon>
        <taxon>Pentapetalae</taxon>
        <taxon>rosids</taxon>
        <taxon>fabids</taxon>
        <taxon>Fabales</taxon>
        <taxon>Fabaceae</taxon>
        <taxon>Papilionoideae</taxon>
        <taxon>50 kb inversion clade</taxon>
        <taxon>NPAAA clade</taxon>
        <taxon>indigoferoid/millettioid clade</taxon>
        <taxon>Phaseoleae</taxon>
        <taxon>Mucuna</taxon>
    </lineage>
</organism>
<feature type="non-terminal residue" evidence="1">
    <location>
        <position position="90"/>
    </location>
</feature>
<keyword evidence="2" id="KW-1185">Reference proteome</keyword>
<feature type="non-terminal residue" evidence="1">
    <location>
        <position position="1"/>
    </location>
</feature>
<proteinExistence type="predicted"/>
<gene>
    <name evidence="1" type="ORF">CR513_40428</name>
</gene>
<name>A0A371FLR6_MUCPR</name>
<dbReference type="AlphaFoldDB" id="A0A371FLR6"/>
<evidence type="ECO:0000313" key="1">
    <source>
        <dbReference type="EMBL" id="RDX79182.1"/>
    </source>
</evidence>
<protein>
    <submittedName>
        <fullName evidence="1">Uncharacterized protein</fullName>
    </submittedName>
</protein>
<reference evidence="1" key="1">
    <citation type="submission" date="2018-05" db="EMBL/GenBank/DDBJ databases">
        <title>Draft genome of Mucuna pruriens seed.</title>
        <authorList>
            <person name="Nnadi N.E."/>
            <person name="Vos R."/>
            <person name="Hasami M.H."/>
            <person name="Devisetty U.K."/>
            <person name="Aguiy J.C."/>
        </authorList>
    </citation>
    <scope>NUCLEOTIDE SEQUENCE [LARGE SCALE GENOMIC DNA]</scope>
    <source>
        <strain evidence="1">JCA_2017</strain>
    </source>
</reference>
<dbReference type="EMBL" id="QJKJ01008611">
    <property type="protein sequence ID" value="RDX79182.1"/>
    <property type="molecule type" value="Genomic_DNA"/>
</dbReference>